<dbReference type="Proteomes" id="UP000077202">
    <property type="component" value="Unassembled WGS sequence"/>
</dbReference>
<dbReference type="AlphaFoldDB" id="A0A176W5J2"/>
<accession>A0A176W5J2</accession>
<keyword evidence="1" id="KW-0732">Signal</keyword>
<evidence type="ECO:0000313" key="2">
    <source>
        <dbReference type="EMBL" id="OAE27792.1"/>
    </source>
</evidence>
<keyword evidence="3" id="KW-1185">Reference proteome</keyword>
<evidence type="ECO:0008006" key="4">
    <source>
        <dbReference type="Google" id="ProtNLM"/>
    </source>
</evidence>
<proteinExistence type="predicted"/>
<protein>
    <recommendedName>
        <fullName evidence="4">S-protein homolog</fullName>
    </recommendedName>
</protein>
<feature type="signal peptide" evidence="1">
    <location>
        <begin position="1"/>
        <end position="21"/>
    </location>
</feature>
<reference evidence="2" key="1">
    <citation type="submission" date="2016-03" db="EMBL/GenBank/DDBJ databases">
        <title>Mechanisms controlling the formation of the plant cell surface in tip-growing cells are functionally conserved among land plants.</title>
        <authorList>
            <person name="Honkanen S."/>
            <person name="Jones V.A."/>
            <person name="Morieri G."/>
            <person name="Champion C."/>
            <person name="Hetherington A.J."/>
            <person name="Kelly S."/>
            <person name="Saint-Marcoux D."/>
            <person name="Proust H."/>
            <person name="Prescott H."/>
            <person name="Dolan L."/>
        </authorList>
    </citation>
    <scope>NUCLEOTIDE SEQUENCE [LARGE SCALE GENOMIC DNA]</scope>
    <source>
        <tissue evidence="2">Whole gametophyte</tissue>
    </source>
</reference>
<comment type="caution">
    <text evidence="2">The sequence shown here is derived from an EMBL/GenBank/DDBJ whole genome shotgun (WGS) entry which is preliminary data.</text>
</comment>
<name>A0A176W5J2_MARPO</name>
<feature type="chain" id="PRO_5008052269" description="S-protein homolog" evidence="1">
    <location>
        <begin position="22"/>
        <end position="248"/>
    </location>
</feature>
<dbReference type="EMBL" id="LVLJ01001832">
    <property type="protein sequence ID" value="OAE27792.1"/>
    <property type="molecule type" value="Genomic_DNA"/>
</dbReference>
<evidence type="ECO:0000313" key="3">
    <source>
        <dbReference type="Proteomes" id="UP000077202"/>
    </source>
</evidence>
<evidence type="ECO:0000256" key="1">
    <source>
        <dbReference type="SAM" id="SignalP"/>
    </source>
</evidence>
<sequence>MRKTFALVQIILAAALIGSLAYQGWVTKGSRIRIENKFKSNEQVTFSCPPGELYLINVTRGSVYHLQIPKQTQNLWCLFARKLDVNYWDCKGVIELQLTCRTGPVDCESHRAIDSLAFNEFGVFVNNKLHSKWKPRYKHGSVARLDEIFQVVGQGYDSAVKKTHRFKLANLKNLGFVGRLWALKDEHRVIEGVFLPIKIRKMYKSVIVLASLVIEEGQSFYSSLDSCLSAFWQSAEENVVMICVHHGS</sequence>
<organism evidence="2 3">
    <name type="scientific">Marchantia polymorpha subsp. ruderalis</name>
    <dbReference type="NCBI Taxonomy" id="1480154"/>
    <lineage>
        <taxon>Eukaryota</taxon>
        <taxon>Viridiplantae</taxon>
        <taxon>Streptophyta</taxon>
        <taxon>Embryophyta</taxon>
        <taxon>Marchantiophyta</taxon>
        <taxon>Marchantiopsida</taxon>
        <taxon>Marchantiidae</taxon>
        <taxon>Marchantiales</taxon>
        <taxon>Marchantiaceae</taxon>
        <taxon>Marchantia</taxon>
    </lineage>
</organism>
<gene>
    <name evidence="2" type="ORF">AXG93_2167s1210</name>
</gene>